<dbReference type="GO" id="GO:0032549">
    <property type="term" value="F:ribonucleoside binding"/>
    <property type="evidence" value="ECO:0007669"/>
    <property type="project" value="InterPro"/>
</dbReference>
<dbReference type="InterPro" id="IPR007641">
    <property type="entry name" value="RNA_pol_Rpb2_7"/>
</dbReference>
<evidence type="ECO:0000259" key="16">
    <source>
        <dbReference type="Pfam" id="PF04566"/>
    </source>
</evidence>
<dbReference type="FunFam" id="3.90.1800.10:FF:000002">
    <property type="entry name" value="DNA-directed RNA polymerase subunit beta"/>
    <property type="match status" value="1"/>
</dbReference>
<keyword evidence="7 9" id="KW-0804">Transcription</keyword>
<feature type="domain" description="DNA-directed RNA polymerase subunit 2 hybrid-binding" evidence="11">
    <location>
        <begin position="838"/>
        <end position="1224"/>
    </location>
</feature>
<keyword evidence="4 9" id="KW-0548">Nucleotidyltransferase</keyword>
<sequence>MRTRCDGVRKSLGRSHSETLFYDITGLLSCALSMASDTENEEPKRSRRVPTNEDDLSGSEDLDYDLERQICPSPRWFSPMVFSNKLAMLDGTRSRKVYRKSGGETMFSVGPGEADLLGYTVEDIDQCGKAWDDIAWMLVERFFRGKTMVQQQLDSFNHFLTTGLAEIIVDSPPVIVTKDPMHFKNRPGEPVKCELQFTRILVEKAKIYEDTGARKDITPNECRLRNLTYESSIFADIEERIYGEPDPERIARKRRERPMEVKRHLKVHLGNLPMMVRSNFCILHGVKTDEELASLLECPMDPGGYFIISGSEKAVVTQERLALNQVMVVAVEDKKYAYKAEIYSSPESSYSVHTRYFCVNLMAKNRKERFEKGQVGRPITVTLPYVKQEIPLVVLFRALGCDVARQIISLIILDENPDDEMASNLLPSFDQAFPIQTQDVALNFIGTRALKPGVVRKERIENARNLLDRHFLPAVGVTSESYQAKAFFLGYMVHRLLSTALGRRDVDDRDHYGNKRLDMVGTLFSSLFRALFSKMKRETALYIQKKMEKDHAWNIELAIRVKTVSDGLRYSLATGNWGDVKSCGKRTGITQVVNRMTYLATISQLRRFVTPINKESRAARPRQLHNTQWGVVCPCETPEGMSVGLVKNLALMACVSVERDKNKVLDALGENQLVAFSELTPTDAGKCTKVFVNGNWLGIHRDPDALVTTLRALRRAETLGPDVSITRSHQQQEIRISTDAGRVCRPLLVVERRGRTCTLALKKGHILALVDKFSRVTWQDLMNSGIVEYVDVNEEENILCAFYPDDLGAYAGFSASADHLPPVYTHCEIHPSMILGVCASNIPFPDHNQSPRNTYQAAMAKQAIGVYASNFHYRHDISAHVLYYPQTPLVPTRAMALYRHDELPSGINCIVAVASYTGYNQEDSIIMNTAAIQRGLFRHTFYRSYTAEESKPGRRQFERIEFPDPEECDGIRPVMYSKLDHQGIVDVDERLSGGDAIIGKTVEFRNPHYVNAENYDHPATLKRDASVFMRTAETGVVDEVMLSQSATGYRFCKVRVRSIRYPVMGDKFASRHGQKGTVGICYHAEDMPFTKAGLVPDIIINPHAIPSRMTVGHLVECLIGKAGITSQKPGDPGHLLEHLLDGTPFSKNHSSKMHEVNALLKRNGYQVAGNEVMYNGFTGCKLNSQIFIGPTYYQRLKHMVDDKVYSRSRGQVTLLTRQPPEGRLQGGGLRVGEMERDCLISHGVALNLRERLFDVSDAYRIHLCNRCGFMAVVNLQRQSFVCRRCRDKHSSISQVMIPYACKLLFQEMMSMGIAPRLLTS</sequence>
<dbReference type="Pfam" id="PF04563">
    <property type="entry name" value="RNA_pol_Rpb2_1"/>
    <property type="match status" value="1"/>
</dbReference>
<dbReference type="PANTHER" id="PTHR20856">
    <property type="entry name" value="DNA-DIRECTED RNA POLYMERASE I SUBUNIT 2"/>
    <property type="match status" value="1"/>
</dbReference>
<evidence type="ECO:0000256" key="7">
    <source>
        <dbReference type="ARBA" id="ARBA00023163"/>
    </source>
</evidence>
<name>A0A1W0WJG1_HYPEX</name>
<keyword evidence="19" id="KW-1185">Reference proteome</keyword>
<organism evidence="18 19">
    <name type="scientific">Hypsibius exemplaris</name>
    <name type="common">Freshwater tardigrade</name>
    <dbReference type="NCBI Taxonomy" id="2072580"/>
    <lineage>
        <taxon>Eukaryota</taxon>
        <taxon>Metazoa</taxon>
        <taxon>Ecdysozoa</taxon>
        <taxon>Tardigrada</taxon>
        <taxon>Eutardigrada</taxon>
        <taxon>Parachela</taxon>
        <taxon>Hypsibioidea</taxon>
        <taxon>Hypsibiidae</taxon>
        <taxon>Hypsibius</taxon>
    </lineage>
</organism>
<evidence type="ECO:0000259" key="15">
    <source>
        <dbReference type="Pfam" id="PF04565"/>
    </source>
</evidence>
<dbReference type="InterPro" id="IPR007646">
    <property type="entry name" value="RNA_pol_Rpb2_4"/>
</dbReference>
<feature type="domain" description="RNA polymerase Rpb2" evidence="15">
    <location>
        <begin position="591"/>
        <end position="654"/>
    </location>
</feature>
<reference evidence="19" key="1">
    <citation type="submission" date="2017-01" db="EMBL/GenBank/DDBJ databases">
        <title>Comparative genomics of anhydrobiosis in the tardigrade Hypsibius dujardini.</title>
        <authorList>
            <person name="Yoshida Y."/>
            <person name="Koutsovoulos G."/>
            <person name="Laetsch D."/>
            <person name="Stevens L."/>
            <person name="Kumar S."/>
            <person name="Horikawa D."/>
            <person name="Ishino K."/>
            <person name="Komine S."/>
            <person name="Tomita M."/>
            <person name="Blaxter M."/>
            <person name="Arakawa K."/>
        </authorList>
    </citation>
    <scope>NUCLEOTIDE SEQUENCE [LARGE SCALE GENOMIC DNA]</scope>
    <source>
        <strain evidence="19">Z151</strain>
    </source>
</reference>
<dbReference type="OrthoDB" id="10248617at2759"/>
<dbReference type="EMBL" id="MTYJ01000090">
    <property type="protein sequence ID" value="OQV15344.1"/>
    <property type="molecule type" value="Genomic_DNA"/>
</dbReference>
<dbReference type="InterPro" id="IPR007644">
    <property type="entry name" value="RNA_pol_bsu_protrusion"/>
</dbReference>
<evidence type="ECO:0000259" key="12">
    <source>
        <dbReference type="Pfam" id="PF04560"/>
    </source>
</evidence>
<feature type="region of interest" description="Disordered" evidence="10">
    <location>
        <begin position="35"/>
        <end position="59"/>
    </location>
</feature>
<dbReference type="Pfam" id="PF04567">
    <property type="entry name" value="RNA_pol_Rpb2_5"/>
    <property type="match status" value="1"/>
</dbReference>
<dbReference type="Pfam" id="PF00562">
    <property type="entry name" value="RNA_pol_Rpb2_6"/>
    <property type="match status" value="1"/>
</dbReference>
<feature type="domain" description="RNA polymerase Rpb2" evidence="16">
    <location>
        <begin position="690"/>
        <end position="751"/>
    </location>
</feature>
<keyword evidence="3 9" id="KW-0808">Transferase</keyword>
<dbReference type="GO" id="GO:0003677">
    <property type="term" value="F:DNA binding"/>
    <property type="evidence" value="ECO:0007669"/>
    <property type="project" value="InterPro"/>
</dbReference>
<evidence type="ECO:0000256" key="8">
    <source>
        <dbReference type="RuleBase" id="RU000434"/>
    </source>
</evidence>
<dbReference type="InterPro" id="IPR037033">
    <property type="entry name" value="DNA-dir_RNAP_su2_hyb_sf"/>
</dbReference>
<dbReference type="CDD" id="cd00653">
    <property type="entry name" value="RNA_pol_B_RPB2"/>
    <property type="match status" value="1"/>
</dbReference>
<comment type="catalytic activity">
    <reaction evidence="9">
        <text>RNA(n) + a ribonucleoside 5'-triphosphate = RNA(n+1) + diphosphate</text>
        <dbReference type="Rhea" id="RHEA:21248"/>
        <dbReference type="Rhea" id="RHEA-COMP:14527"/>
        <dbReference type="Rhea" id="RHEA-COMP:17342"/>
        <dbReference type="ChEBI" id="CHEBI:33019"/>
        <dbReference type="ChEBI" id="CHEBI:61557"/>
        <dbReference type="ChEBI" id="CHEBI:140395"/>
        <dbReference type="EC" id="2.7.7.6"/>
    </reaction>
</comment>
<dbReference type="Gene3D" id="2.40.50.150">
    <property type="match status" value="1"/>
</dbReference>
<evidence type="ECO:0000256" key="4">
    <source>
        <dbReference type="ARBA" id="ARBA00022695"/>
    </source>
</evidence>
<keyword evidence="2 9" id="KW-0240">DNA-directed RNA polymerase</keyword>
<dbReference type="Gene3D" id="2.40.270.10">
    <property type="entry name" value="DNA-directed RNA polymerase, subunit 2, domain 6"/>
    <property type="match status" value="1"/>
</dbReference>
<protein>
    <recommendedName>
        <fullName evidence="9">DNA-directed RNA polymerase subunit beta</fullName>
        <ecNumber evidence="9">2.7.7.6</ecNumber>
    </recommendedName>
</protein>
<evidence type="ECO:0000256" key="5">
    <source>
        <dbReference type="ARBA" id="ARBA00022723"/>
    </source>
</evidence>
<dbReference type="GO" id="GO:0003899">
    <property type="term" value="F:DNA-directed RNA polymerase activity"/>
    <property type="evidence" value="ECO:0007669"/>
    <property type="project" value="UniProtKB-EC"/>
</dbReference>
<proteinExistence type="inferred from homology"/>
<comment type="function">
    <text evidence="9">DNA-dependent RNA polymerase catalyzes the transcription of DNA into RNA using the four ribonucleoside triphosphates as substrates.</text>
</comment>
<dbReference type="PROSITE" id="PS01166">
    <property type="entry name" value="RNA_POL_BETA"/>
    <property type="match status" value="1"/>
</dbReference>
<dbReference type="GO" id="GO:0006351">
    <property type="term" value="P:DNA-templated transcription"/>
    <property type="evidence" value="ECO:0007669"/>
    <property type="project" value="InterPro"/>
</dbReference>
<feature type="domain" description="RNA polymerase beta subunit protrusion" evidence="14">
    <location>
        <begin position="148"/>
        <end position="565"/>
    </location>
</feature>
<evidence type="ECO:0000256" key="6">
    <source>
        <dbReference type="ARBA" id="ARBA00022833"/>
    </source>
</evidence>
<evidence type="ECO:0000259" key="17">
    <source>
        <dbReference type="Pfam" id="PF04567"/>
    </source>
</evidence>
<feature type="domain" description="RNA polymerase Rpb2" evidence="12">
    <location>
        <begin position="1227"/>
        <end position="1319"/>
    </location>
</feature>
<evidence type="ECO:0000259" key="13">
    <source>
        <dbReference type="Pfam" id="PF04561"/>
    </source>
</evidence>
<evidence type="ECO:0000256" key="10">
    <source>
        <dbReference type="SAM" id="MobiDB-lite"/>
    </source>
</evidence>
<evidence type="ECO:0000259" key="14">
    <source>
        <dbReference type="Pfam" id="PF04563"/>
    </source>
</evidence>
<dbReference type="InterPro" id="IPR007121">
    <property type="entry name" value="RNA_pol_bsu_CS"/>
</dbReference>
<dbReference type="NCBIfam" id="NF007175">
    <property type="entry name" value="PRK09606.1"/>
    <property type="match status" value="1"/>
</dbReference>
<dbReference type="Pfam" id="PF04565">
    <property type="entry name" value="RNA_pol_Rpb2_3"/>
    <property type="match status" value="1"/>
</dbReference>
<evidence type="ECO:0000313" key="19">
    <source>
        <dbReference type="Proteomes" id="UP000192578"/>
    </source>
</evidence>
<evidence type="ECO:0000256" key="3">
    <source>
        <dbReference type="ARBA" id="ARBA00022679"/>
    </source>
</evidence>
<dbReference type="InterPro" id="IPR015712">
    <property type="entry name" value="DNA-dir_RNA_pol_su2"/>
</dbReference>
<dbReference type="InterPro" id="IPR007647">
    <property type="entry name" value="RNA_pol_Rpb2_5"/>
</dbReference>
<dbReference type="Proteomes" id="UP000192578">
    <property type="component" value="Unassembled WGS sequence"/>
</dbReference>
<comment type="similarity">
    <text evidence="1 8">Belongs to the RNA polymerase beta chain family.</text>
</comment>
<dbReference type="Gene3D" id="3.90.1110.10">
    <property type="entry name" value="RNA polymerase Rpb2, domain 2"/>
    <property type="match status" value="1"/>
</dbReference>
<dbReference type="SUPFAM" id="SSF64484">
    <property type="entry name" value="beta and beta-prime subunits of DNA dependent RNA-polymerase"/>
    <property type="match status" value="1"/>
</dbReference>
<evidence type="ECO:0000313" key="18">
    <source>
        <dbReference type="EMBL" id="OQV15344.1"/>
    </source>
</evidence>
<keyword evidence="6" id="KW-0862">Zinc</keyword>
<dbReference type="GO" id="GO:0046872">
    <property type="term" value="F:metal ion binding"/>
    <property type="evidence" value="ECO:0007669"/>
    <property type="project" value="UniProtKB-KW"/>
</dbReference>
<evidence type="ECO:0000256" key="2">
    <source>
        <dbReference type="ARBA" id="ARBA00022478"/>
    </source>
</evidence>
<dbReference type="InterPro" id="IPR007120">
    <property type="entry name" value="DNA-dir_RNAP_su2_dom"/>
</dbReference>
<dbReference type="GO" id="GO:0000428">
    <property type="term" value="C:DNA-directed RNA polymerase complex"/>
    <property type="evidence" value="ECO:0007669"/>
    <property type="project" value="UniProtKB-KW"/>
</dbReference>
<dbReference type="EC" id="2.7.7.6" evidence="9"/>
<keyword evidence="5" id="KW-0479">Metal-binding</keyword>
<evidence type="ECO:0000259" key="11">
    <source>
        <dbReference type="Pfam" id="PF00562"/>
    </source>
</evidence>
<dbReference type="Pfam" id="PF04561">
    <property type="entry name" value="RNA_pol_Rpb2_2"/>
    <property type="match status" value="1"/>
</dbReference>
<dbReference type="Pfam" id="PF04560">
    <property type="entry name" value="RNA_pol_Rpb2_7"/>
    <property type="match status" value="1"/>
</dbReference>
<dbReference type="InterPro" id="IPR037034">
    <property type="entry name" value="RNA_pol_Rpb2_2_sf"/>
</dbReference>
<feature type="domain" description="RNA polymerase Rpb2" evidence="13">
    <location>
        <begin position="337"/>
        <end position="518"/>
    </location>
</feature>
<dbReference type="InterPro" id="IPR007645">
    <property type="entry name" value="RNA_pol_Rpb2_3"/>
</dbReference>
<comment type="caution">
    <text evidence="18">The sequence shown here is derived from an EMBL/GenBank/DDBJ whole genome shotgun (WGS) entry which is preliminary data.</text>
</comment>
<dbReference type="Pfam" id="PF04566">
    <property type="entry name" value="RNA_pol_Rpb2_4"/>
    <property type="match status" value="1"/>
</dbReference>
<dbReference type="InterPro" id="IPR014724">
    <property type="entry name" value="RNA_pol_RPB2_OB-fold"/>
</dbReference>
<feature type="domain" description="RNA polymerase Rpb2" evidence="17">
    <location>
        <begin position="778"/>
        <end position="831"/>
    </location>
</feature>
<evidence type="ECO:0000256" key="1">
    <source>
        <dbReference type="ARBA" id="ARBA00006835"/>
    </source>
</evidence>
<dbReference type="InterPro" id="IPR007642">
    <property type="entry name" value="RNA_pol_Rpb2_2"/>
</dbReference>
<dbReference type="Gene3D" id="3.90.1100.10">
    <property type="match status" value="2"/>
</dbReference>
<dbReference type="FunFam" id="2.40.270.10:FF:000006">
    <property type="entry name" value="DNA-directed RNA polymerase subunit beta"/>
    <property type="match status" value="1"/>
</dbReference>
<gene>
    <name evidence="18" type="ORF">BV898_10450</name>
</gene>
<evidence type="ECO:0000256" key="9">
    <source>
        <dbReference type="RuleBase" id="RU363031"/>
    </source>
</evidence>
<dbReference type="Gene3D" id="3.90.1800.10">
    <property type="entry name" value="RNA polymerase alpha subunit dimerisation domain"/>
    <property type="match status" value="1"/>
</dbReference>
<accession>A0A1W0WJG1</accession>